<dbReference type="InterPro" id="IPR006043">
    <property type="entry name" value="NCS2"/>
</dbReference>
<dbReference type="RefSeq" id="WP_101176264.1">
    <property type="nucleotide sequence ID" value="NZ_PISE01000011.1"/>
</dbReference>
<dbReference type="PANTHER" id="PTHR43337:SF1">
    <property type="entry name" value="XANTHINE_URACIL PERMEASE C887.17-RELATED"/>
    <property type="match status" value="1"/>
</dbReference>
<evidence type="ECO:0000256" key="9">
    <source>
        <dbReference type="SAM" id="Phobius"/>
    </source>
</evidence>
<feature type="transmembrane region" description="Helical" evidence="9">
    <location>
        <begin position="432"/>
        <end position="448"/>
    </location>
</feature>
<keyword evidence="4 8" id="KW-1003">Cell membrane</keyword>
<keyword evidence="6 8" id="KW-1133">Transmembrane helix</keyword>
<dbReference type="InterPro" id="IPR026033">
    <property type="entry name" value="Azg-like_bact_archaea"/>
</dbReference>
<feature type="transmembrane region" description="Helical" evidence="9">
    <location>
        <begin position="393"/>
        <end position="420"/>
    </location>
</feature>
<name>A0A2N0Z5M5_9BACI</name>
<feature type="transmembrane region" description="Helical" evidence="9">
    <location>
        <begin position="65"/>
        <end position="89"/>
    </location>
</feature>
<evidence type="ECO:0000256" key="8">
    <source>
        <dbReference type="PIRNR" id="PIRNR005353"/>
    </source>
</evidence>
<keyword evidence="3 8" id="KW-0813">Transport</keyword>
<feature type="transmembrane region" description="Helical" evidence="9">
    <location>
        <begin position="300"/>
        <end position="319"/>
    </location>
</feature>
<evidence type="ECO:0000256" key="1">
    <source>
        <dbReference type="ARBA" id="ARBA00004651"/>
    </source>
</evidence>
<evidence type="ECO:0000256" key="3">
    <source>
        <dbReference type="ARBA" id="ARBA00022448"/>
    </source>
</evidence>
<protein>
    <submittedName>
        <fullName evidence="10">Guanine permease</fullName>
    </submittedName>
</protein>
<evidence type="ECO:0000256" key="2">
    <source>
        <dbReference type="ARBA" id="ARBA00005697"/>
    </source>
</evidence>
<dbReference type="AlphaFoldDB" id="A0A2N0Z5M5"/>
<proteinExistence type="inferred from homology"/>
<feature type="transmembrane region" description="Helical" evidence="9">
    <location>
        <begin position="339"/>
        <end position="372"/>
    </location>
</feature>
<feature type="transmembrane region" description="Helical" evidence="9">
    <location>
        <begin position="209"/>
        <end position="235"/>
    </location>
</feature>
<evidence type="ECO:0000256" key="6">
    <source>
        <dbReference type="ARBA" id="ARBA00022989"/>
    </source>
</evidence>
<keyword evidence="7 8" id="KW-0472">Membrane</keyword>
<comment type="caution">
    <text evidence="10">The sequence shown here is derived from an EMBL/GenBank/DDBJ whole genome shotgun (WGS) entry which is preliminary data.</text>
</comment>
<keyword evidence="11" id="KW-1185">Reference proteome</keyword>
<keyword evidence="5 8" id="KW-0812">Transmembrane</keyword>
<sequence length="450" mass="47869">MQVKQKKLNTLEPTILDKLFKLSERNTSAKTEILAGITTFMTVSYIIFVNPLILSEAGIPKEAALAATIYSTVFCTLLMALWANFPVVVGPGMGLNAFFTYTVVIGQGLSWQTGLGAVFISGVCFFILSVTGIREKLVNGVPNTLKSAMGVGIGIFIAFIGFKNAGIIVANESNFVGLGNITSGGPLLAVVGLIIAAVLMALRVRGALIISIFAIAIISMATGFSAVPTSIHNVASLSIPSISDTFMQMDLKGAIAYGIFSVIFSFTIVELFDSLATLISLSKKANLVDKNGKIPNLNRALTADAIGTMVSAIFGSTALNTYVENATGIAEGGRTGLKALVVAVLFALGLFFAPLVNIIPSVATAPILILIGSLMLSEIKNIDFEDFTNVVPAFLTIIMMPLTYSIAEGMAFGFISYTLLKLVTGKYKEVHWIMYFVSIAFIINFIMLNN</sequence>
<dbReference type="GO" id="GO:0005345">
    <property type="term" value="F:purine nucleobase transmembrane transporter activity"/>
    <property type="evidence" value="ECO:0007669"/>
    <property type="project" value="TreeGrafter"/>
</dbReference>
<feature type="transmembrane region" description="Helical" evidence="9">
    <location>
        <begin position="181"/>
        <end position="202"/>
    </location>
</feature>
<reference evidence="10 11" key="1">
    <citation type="journal article" date="2003" name="Int. J. Syst. Evol. Microbiol.">
        <title>Bacillus nealsonii sp. nov., isolated from a spacecraft-assembly facility, whose spores are gamma-radiation resistant.</title>
        <authorList>
            <person name="Venkateswaran K."/>
            <person name="Kempf M."/>
            <person name="Chen F."/>
            <person name="Satomi M."/>
            <person name="Nicholson W."/>
            <person name="Kern R."/>
        </authorList>
    </citation>
    <scope>NUCLEOTIDE SEQUENCE [LARGE SCALE GENOMIC DNA]</scope>
    <source>
        <strain evidence="10 11">FO-92</strain>
    </source>
</reference>
<dbReference type="PIRSF" id="PIRSF005353">
    <property type="entry name" value="PbuG"/>
    <property type="match status" value="1"/>
</dbReference>
<organism evidence="10 11">
    <name type="scientific">Niallia nealsonii</name>
    <dbReference type="NCBI Taxonomy" id="115979"/>
    <lineage>
        <taxon>Bacteria</taxon>
        <taxon>Bacillati</taxon>
        <taxon>Bacillota</taxon>
        <taxon>Bacilli</taxon>
        <taxon>Bacillales</taxon>
        <taxon>Bacillaceae</taxon>
        <taxon>Niallia</taxon>
    </lineage>
</organism>
<dbReference type="Pfam" id="PF00860">
    <property type="entry name" value="Xan_ur_permease"/>
    <property type="match status" value="1"/>
</dbReference>
<feature type="transmembrane region" description="Helical" evidence="9">
    <location>
        <begin position="33"/>
        <end position="53"/>
    </location>
</feature>
<evidence type="ECO:0000256" key="4">
    <source>
        <dbReference type="ARBA" id="ARBA00022475"/>
    </source>
</evidence>
<dbReference type="Proteomes" id="UP000233375">
    <property type="component" value="Unassembled WGS sequence"/>
</dbReference>
<dbReference type="InterPro" id="IPR045018">
    <property type="entry name" value="Azg-like"/>
</dbReference>
<comment type="subcellular location">
    <subcellularLocation>
        <location evidence="1 8">Cell membrane</location>
        <topology evidence="1 8">Multi-pass membrane protein</topology>
    </subcellularLocation>
</comment>
<dbReference type="GO" id="GO:0005886">
    <property type="term" value="C:plasma membrane"/>
    <property type="evidence" value="ECO:0007669"/>
    <property type="project" value="UniProtKB-SubCell"/>
</dbReference>
<feature type="transmembrane region" description="Helical" evidence="9">
    <location>
        <begin position="109"/>
        <end position="128"/>
    </location>
</feature>
<gene>
    <name evidence="10" type="ORF">CWS01_04880</name>
</gene>
<feature type="transmembrane region" description="Helical" evidence="9">
    <location>
        <begin position="148"/>
        <end position="169"/>
    </location>
</feature>
<dbReference type="EMBL" id="PISE01000011">
    <property type="protein sequence ID" value="PKG24787.1"/>
    <property type="molecule type" value="Genomic_DNA"/>
</dbReference>
<evidence type="ECO:0000313" key="11">
    <source>
        <dbReference type="Proteomes" id="UP000233375"/>
    </source>
</evidence>
<evidence type="ECO:0000256" key="7">
    <source>
        <dbReference type="ARBA" id="ARBA00023136"/>
    </source>
</evidence>
<comment type="similarity">
    <text evidence="2 8">Belongs to the nucleobase:cation symporter-2 (NCS2) (TC 2.A.40) family. Azg-like subfamily.</text>
</comment>
<evidence type="ECO:0000256" key="5">
    <source>
        <dbReference type="ARBA" id="ARBA00022692"/>
    </source>
</evidence>
<dbReference type="OrthoDB" id="9808458at2"/>
<dbReference type="PANTHER" id="PTHR43337">
    <property type="entry name" value="XANTHINE/URACIL PERMEASE C887.17-RELATED"/>
    <property type="match status" value="1"/>
</dbReference>
<accession>A0A2N0Z5M5</accession>
<evidence type="ECO:0000313" key="10">
    <source>
        <dbReference type="EMBL" id="PKG24787.1"/>
    </source>
</evidence>
<feature type="transmembrane region" description="Helical" evidence="9">
    <location>
        <begin position="255"/>
        <end position="279"/>
    </location>
</feature>